<gene>
    <name evidence="3" type="ORF">V5F30_02255</name>
</gene>
<dbReference type="SUPFAM" id="SSF51556">
    <property type="entry name" value="Metallo-dependent hydrolases"/>
    <property type="match status" value="1"/>
</dbReference>
<dbReference type="Gene3D" id="3.20.20.140">
    <property type="entry name" value="Metal-dependent hydrolases"/>
    <property type="match status" value="1"/>
</dbReference>
<name>A0ABW6ZD10_9HYPH</name>
<evidence type="ECO:0000313" key="3">
    <source>
        <dbReference type="EMBL" id="MFG1251009.1"/>
    </source>
</evidence>
<dbReference type="Proteomes" id="UP001604043">
    <property type="component" value="Unassembled WGS sequence"/>
</dbReference>
<dbReference type="InterPro" id="IPR032465">
    <property type="entry name" value="ACMSD"/>
</dbReference>
<dbReference type="PANTHER" id="PTHR21240:SF28">
    <property type="entry name" value="ISO-OROTATE DECARBOXYLASE (EUROFUNG)"/>
    <property type="match status" value="1"/>
</dbReference>
<dbReference type="RefSeq" id="WP_394006626.1">
    <property type="nucleotide sequence ID" value="NZ_JBAFUR010000001.1"/>
</dbReference>
<organism evidence="3 4">
    <name type="scientific">Xanthobacter aminoxidans</name>
    <dbReference type="NCBI Taxonomy" id="186280"/>
    <lineage>
        <taxon>Bacteria</taxon>
        <taxon>Pseudomonadati</taxon>
        <taxon>Pseudomonadota</taxon>
        <taxon>Alphaproteobacteria</taxon>
        <taxon>Hyphomicrobiales</taxon>
        <taxon>Xanthobacteraceae</taxon>
        <taxon>Xanthobacter</taxon>
    </lineage>
</organism>
<comment type="caution">
    <text evidence="3">The sequence shown here is derived from an EMBL/GenBank/DDBJ whole genome shotgun (WGS) entry which is preliminary data.</text>
</comment>
<proteinExistence type="predicted"/>
<keyword evidence="4" id="KW-1185">Reference proteome</keyword>
<dbReference type="EMBL" id="JBAFUR010000001">
    <property type="protein sequence ID" value="MFG1251009.1"/>
    <property type="molecule type" value="Genomic_DNA"/>
</dbReference>
<protein>
    <submittedName>
        <fullName evidence="3">Amidohydrolase family protein</fullName>
    </submittedName>
</protein>
<dbReference type="PANTHER" id="PTHR21240">
    <property type="entry name" value="2-AMINO-3-CARBOXYLMUCONATE-6-SEMIALDEHYDE DECARBOXYLASE"/>
    <property type="match status" value="1"/>
</dbReference>
<evidence type="ECO:0000259" key="2">
    <source>
        <dbReference type="Pfam" id="PF04909"/>
    </source>
</evidence>
<reference evidence="3 4" key="1">
    <citation type="submission" date="2024-02" db="EMBL/GenBank/DDBJ databases">
        <title>Expansion and revision of Xanthobacter and proposal of Roseixanthobacter gen. nov.</title>
        <authorList>
            <person name="Soltysiak M.P.M."/>
            <person name="Jalihal A."/>
            <person name="Ory A."/>
            <person name="Chrisophersen C."/>
            <person name="Lee A.D."/>
            <person name="Boulton J."/>
            <person name="Springer M."/>
        </authorList>
    </citation>
    <scope>NUCLEOTIDE SEQUENCE [LARGE SCALE GENOMIC DNA]</scope>
    <source>
        <strain evidence="3 4">CB5</strain>
    </source>
</reference>
<keyword evidence="1" id="KW-0456">Lyase</keyword>
<evidence type="ECO:0000313" key="4">
    <source>
        <dbReference type="Proteomes" id="UP001604043"/>
    </source>
</evidence>
<dbReference type="Pfam" id="PF04909">
    <property type="entry name" value="Amidohydro_2"/>
    <property type="match status" value="1"/>
</dbReference>
<sequence>MIVDVHAHALSRDFLGELAREGAFGIETCPEGFRFAGYGPLDPLLFDTTGRLESLTRREIGLQLVSPPPRVVSHAGWAADGAFARRLNAQTLAAAREGGKRLGSLAVPPIAEPERCVDAIRRALDEGHLGVALPTSAAGRPLDDPAFEPMWAECARQGCIVFMHPTSGVDRPAFGSFTMLQLVGWPSETALCVARLIFSGVLERHPGLKLVLAHGGGTLPMLAGRLDLAYEAPLYEANPACRAHISRPPSHYLGQLYYDTVVAHPTVLDFLLKLVGPERVVFGTDFPFEIGDAEGAKALAALDRQSEEVRARVLSNGARLMGLA</sequence>
<dbReference type="InterPro" id="IPR006680">
    <property type="entry name" value="Amidohydro-rel"/>
</dbReference>
<evidence type="ECO:0000256" key="1">
    <source>
        <dbReference type="ARBA" id="ARBA00023239"/>
    </source>
</evidence>
<accession>A0ABW6ZD10</accession>
<feature type="domain" description="Amidohydrolase-related" evidence="2">
    <location>
        <begin position="3"/>
        <end position="319"/>
    </location>
</feature>
<dbReference type="InterPro" id="IPR032466">
    <property type="entry name" value="Metal_Hydrolase"/>
</dbReference>